<keyword evidence="2" id="KW-0175">Coiled coil</keyword>
<dbReference type="RefSeq" id="WP_096763349.1">
    <property type="nucleotide sequence ID" value="NZ_NXDM01000015.1"/>
</dbReference>
<dbReference type="GO" id="GO:0043138">
    <property type="term" value="F:3'-5' DNA helicase activity"/>
    <property type="evidence" value="ECO:0007669"/>
    <property type="project" value="TreeGrafter"/>
</dbReference>
<dbReference type="GO" id="GO:0003677">
    <property type="term" value="F:DNA binding"/>
    <property type="evidence" value="ECO:0007669"/>
    <property type="project" value="InterPro"/>
</dbReference>
<protein>
    <recommendedName>
        <fullName evidence="1">DNA 3'-5' helicase II</fullName>
    </recommendedName>
</protein>
<sequence>MSVTFIPTIGRRENDAVANNLVRAIRSGEIFGQAEKIVLYAGWPQVKDYDGRTHSSDLTVVGDAYGIKLVKISLSSDKADVRRDAISILQAAATTESLMGKSLQLKKKRKLIFDVIPIIYAPNIDPEQYDNEEVEFASSEGELYRLLKEQSGKLDGSQVAEVQAIIEGAKALGQIVDAEEDQEVHPVARAYRDLEAVIYNFDATQRSVALTAIQGPQRIRGLAGTGKTVILAMKAALAHIENPNAKILITYYTRSLRDIIERLITRFHRHFAEVDPNWDNVHVRHGWGRQNLPGVYRDTCIREGVSPKSYNEVSNVSDPFGTVCRDLVDRGVVAPYYDVILVDEGQDFPDGFYQMCFYLAKGERDRKQIIWAYDELQNVFDVKVREPEQLFGKDTDGHPRISLTRSLPGGTDTNDFVLQRSYRNQRDVLILAHAVGFGIYGEIVQMLENAKHWEDVGYDVVSGTFTSGSENVVERPLVNSPSVLETPADTPLIRGQAANSFDEEVEAAVAEVRSFIEKGIHPHQILVVSLDDRTARSYFTKIADRLLAFRIPCNNIIVDKYSEPPFRIDGRVTLSTVYRAKGNEAAVVIVVGADAASLKTRTGRNKLFVAFTRTKGWLRVFGMATKTFSQLSGEINAAVASSPRLRFTMPNMSQLNTIQRGLEEKHARLVEAKRRMERLKNELNLSDEDMASLVEDE</sequence>
<dbReference type="GO" id="GO:0005524">
    <property type="term" value="F:ATP binding"/>
    <property type="evidence" value="ECO:0007669"/>
    <property type="project" value="InterPro"/>
</dbReference>
<dbReference type="Gene3D" id="3.40.50.300">
    <property type="entry name" value="P-loop containing nucleotide triphosphate hydrolases"/>
    <property type="match status" value="2"/>
</dbReference>
<dbReference type="InterPro" id="IPR000212">
    <property type="entry name" value="DNA_helicase_UvrD/REP"/>
</dbReference>
<reference evidence="4 5" key="1">
    <citation type="submission" date="2017-09" db="EMBL/GenBank/DDBJ databases">
        <title>Comparative genomics of rhizobia isolated from Phaseolus vulgaris in China.</title>
        <authorList>
            <person name="Tong W."/>
        </authorList>
    </citation>
    <scope>NUCLEOTIDE SEQUENCE [LARGE SCALE GENOMIC DNA]</scope>
    <source>
        <strain evidence="4 5">L101</strain>
    </source>
</reference>
<evidence type="ECO:0000313" key="4">
    <source>
        <dbReference type="EMBL" id="PCK80013.1"/>
    </source>
</evidence>
<dbReference type="Pfam" id="PF13538">
    <property type="entry name" value="UvrD_C_2"/>
    <property type="match status" value="1"/>
</dbReference>
<dbReference type="PANTHER" id="PTHR11070:SF2">
    <property type="entry name" value="ATP-DEPENDENT DNA HELICASE SRS2"/>
    <property type="match status" value="1"/>
</dbReference>
<proteinExistence type="predicted"/>
<feature type="coiled-coil region" evidence="2">
    <location>
        <begin position="662"/>
        <end position="696"/>
    </location>
</feature>
<organism evidence="4 5">
    <name type="scientific">Rhizobium sophoriradicis</name>
    <dbReference type="NCBI Taxonomy" id="1535245"/>
    <lineage>
        <taxon>Bacteria</taxon>
        <taxon>Pseudomonadati</taxon>
        <taxon>Pseudomonadota</taxon>
        <taxon>Alphaproteobacteria</taxon>
        <taxon>Hyphomicrobiales</taxon>
        <taxon>Rhizobiaceae</taxon>
        <taxon>Rhizobium/Agrobacterium group</taxon>
        <taxon>Rhizobium</taxon>
    </lineage>
</organism>
<name>A0A2A5KSL7_9HYPH</name>
<dbReference type="AlphaFoldDB" id="A0A2A5KSL7"/>
<dbReference type="InterPro" id="IPR027785">
    <property type="entry name" value="UvrD-like_helicase_C"/>
</dbReference>
<keyword evidence="5" id="KW-1185">Reference proteome</keyword>
<evidence type="ECO:0000256" key="1">
    <source>
        <dbReference type="ARBA" id="ARBA00034923"/>
    </source>
</evidence>
<evidence type="ECO:0000313" key="5">
    <source>
        <dbReference type="Proteomes" id="UP000218807"/>
    </source>
</evidence>
<evidence type="ECO:0000256" key="2">
    <source>
        <dbReference type="SAM" id="Coils"/>
    </source>
</evidence>
<dbReference type="PANTHER" id="PTHR11070">
    <property type="entry name" value="UVRD / RECB / PCRA DNA HELICASE FAMILY MEMBER"/>
    <property type="match status" value="1"/>
</dbReference>
<dbReference type="EMBL" id="NXDM01000015">
    <property type="protein sequence ID" value="PCK80013.1"/>
    <property type="molecule type" value="Genomic_DNA"/>
</dbReference>
<feature type="domain" description="UvrD-like helicase C-terminal" evidence="3">
    <location>
        <begin position="572"/>
        <end position="620"/>
    </location>
</feature>
<dbReference type="SUPFAM" id="SSF52540">
    <property type="entry name" value="P-loop containing nucleoside triphosphate hydrolases"/>
    <property type="match status" value="1"/>
</dbReference>
<comment type="caution">
    <text evidence="4">The sequence shown here is derived from an EMBL/GenBank/DDBJ whole genome shotgun (WGS) entry which is preliminary data.</text>
</comment>
<gene>
    <name evidence="4" type="ORF">CPT34_15740</name>
</gene>
<dbReference type="Proteomes" id="UP000218807">
    <property type="component" value="Unassembled WGS sequence"/>
</dbReference>
<dbReference type="InterPro" id="IPR027417">
    <property type="entry name" value="P-loop_NTPase"/>
</dbReference>
<accession>A0A2A5KSL7</accession>
<evidence type="ECO:0000259" key="3">
    <source>
        <dbReference type="Pfam" id="PF13538"/>
    </source>
</evidence>
<dbReference type="GO" id="GO:0000725">
    <property type="term" value="P:recombinational repair"/>
    <property type="evidence" value="ECO:0007669"/>
    <property type="project" value="TreeGrafter"/>
</dbReference>